<dbReference type="Proteomes" id="UP000301309">
    <property type="component" value="Unassembled WGS sequence"/>
</dbReference>
<dbReference type="OrthoDB" id="4207080at2"/>
<comment type="caution">
    <text evidence="1">The sequence shown here is derived from an EMBL/GenBank/DDBJ whole genome shotgun (WGS) entry which is preliminary data.</text>
</comment>
<accession>A0A4D4KV39</accession>
<gene>
    <name evidence="1" type="ORF">SVIO_003320</name>
</gene>
<keyword evidence="2" id="KW-1185">Reference proteome</keyword>
<reference evidence="1 2" key="1">
    <citation type="journal article" date="2020" name="Int. J. Syst. Evol. Microbiol.">
        <title>Reclassification of Streptomyces castelarensis and Streptomyces sporoclivatus as later heterotypic synonyms of Streptomyces antimycoticus.</title>
        <authorList>
            <person name="Komaki H."/>
            <person name="Tamura T."/>
        </authorList>
    </citation>
    <scope>NUCLEOTIDE SEQUENCE [LARGE SCALE GENOMIC DNA]</scope>
    <source>
        <strain evidence="1 2">NBRC 13459</strain>
    </source>
</reference>
<evidence type="ECO:0000313" key="2">
    <source>
        <dbReference type="Proteomes" id="UP000301309"/>
    </source>
</evidence>
<name>A0A4D4KV39_STRVO</name>
<proteinExistence type="predicted"/>
<evidence type="ECO:0000313" key="1">
    <source>
        <dbReference type="EMBL" id="GDY49709.1"/>
    </source>
</evidence>
<dbReference type="AlphaFoldDB" id="A0A4D4KV39"/>
<dbReference type="RefSeq" id="WP_137975830.1">
    <property type="nucleotide sequence ID" value="NZ_BAAASO010000032.1"/>
</dbReference>
<organism evidence="1 2">
    <name type="scientific">Streptomyces violaceusniger</name>
    <dbReference type="NCBI Taxonomy" id="68280"/>
    <lineage>
        <taxon>Bacteria</taxon>
        <taxon>Bacillati</taxon>
        <taxon>Actinomycetota</taxon>
        <taxon>Actinomycetes</taxon>
        <taxon>Kitasatosporales</taxon>
        <taxon>Streptomycetaceae</taxon>
        <taxon>Streptomyces</taxon>
        <taxon>Streptomyces violaceusniger group</taxon>
    </lineage>
</organism>
<sequence length="162" mass="17421">MTTETIRTTETVTHATAKACATAAWDCQTHTFLGSPETVVQHLAGLPDELVGRRVYMLMVEGDTRSEARIFERFNIEDIEGTVAQWPEDDMSGLVTQITEVLAANRGVHCPGEQVKATLESERELSVAAPAPAPRSAAAAFGPVLAGFEGDTFVRATVMVLC</sequence>
<protein>
    <submittedName>
        <fullName evidence="1">Uncharacterized protein</fullName>
    </submittedName>
</protein>
<dbReference type="EMBL" id="BJHW01000001">
    <property type="protein sequence ID" value="GDY49709.1"/>
    <property type="molecule type" value="Genomic_DNA"/>
</dbReference>